<dbReference type="InterPro" id="IPR037124">
    <property type="entry name" value="Chaperonin_GroES_sf"/>
</dbReference>
<evidence type="ECO:0000256" key="3">
    <source>
        <dbReference type="ARBA" id="ARBA00023186"/>
    </source>
</evidence>
<dbReference type="PRINTS" id="PR00297">
    <property type="entry name" value="CHAPERONIN10"/>
</dbReference>
<dbReference type="InterPro" id="IPR020818">
    <property type="entry name" value="Chaperonin_GroES"/>
</dbReference>
<dbReference type="PROSITE" id="PS00681">
    <property type="entry name" value="CHAPERONINS_CPN10"/>
    <property type="match status" value="1"/>
</dbReference>
<dbReference type="Pfam" id="PF00166">
    <property type="entry name" value="Cpn10"/>
    <property type="match status" value="1"/>
</dbReference>
<dbReference type="GO" id="GO:0044183">
    <property type="term" value="F:protein folding chaperone"/>
    <property type="evidence" value="ECO:0007669"/>
    <property type="project" value="InterPro"/>
</dbReference>
<organism evidence="7 8">
    <name type="scientific">Steinernema hermaphroditum</name>
    <dbReference type="NCBI Taxonomy" id="289476"/>
    <lineage>
        <taxon>Eukaryota</taxon>
        <taxon>Metazoa</taxon>
        <taxon>Ecdysozoa</taxon>
        <taxon>Nematoda</taxon>
        <taxon>Chromadorea</taxon>
        <taxon>Rhabditida</taxon>
        <taxon>Tylenchina</taxon>
        <taxon>Panagrolaimomorpha</taxon>
        <taxon>Strongyloidoidea</taxon>
        <taxon>Steinernematidae</taxon>
        <taxon>Steinernema</taxon>
    </lineage>
</organism>
<dbReference type="Proteomes" id="UP001175271">
    <property type="component" value="Unassembled WGS sequence"/>
</dbReference>
<dbReference type="GO" id="GO:0051082">
    <property type="term" value="F:unfolded protein binding"/>
    <property type="evidence" value="ECO:0007669"/>
    <property type="project" value="TreeGrafter"/>
</dbReference>
<dbReference type="PANTHER" id="PTHR10772:SF0">
    <property type="entry name" value="10 KDA HEAT SHOCK PROTEIN, MITOCHONDRIAL"/>
    <property type="match status" value="1"/>
</dbReference>
<dbReference type="FunFam" id="2.30.33.40:FF:000002">
    <property type="entry name" value="10 kDa chaperonin, mitochondrial"/>
    <property type="match status" value="1"/>
</dbReference>
<dbReference type="PANTHER" id="PTHR10772">
    <property type="entry name" value="10 KDA HEAT SHOCK PROTEIN"/>
    <property type="match status" value="1"/>
</dbReference>
<dbReference type="SMART" id="SM00883">
    <property type="entry name" value="Cpn10"/>
    <property type="match status" value="1"/>
</dbReference>
<dbReference type="AlphaFoldDB" id="A0AA39IAA4"/>
<dbReference type="SUPFAM" id="SSF50129">
    <property type="entry name" value="GroES-like"/>
    <property type="match status" value="1"/>
</dbReference>
<evidence type="ECO:0000256" key="1">
    <source>
        <dbReference type="ARBA" id="ARBA00006975"/>
    </source>
</evidence>
<evidence type="ECO:0000256" key="4">
    <source>
        <dbReference type="ARBA" id="ARBA00029976"/>
    </source>
</evidence>
<accession>A0AA39IAA4</accession>
<dbReference type="InterPro" id="IPR011032">
    <property type="entry name" value="GroES-like_sf"/>
</dbReference>
<reference evidence="7" key="1">
    <citation type="submission" date="2023-06" db="EMBL/GenBank/DDBJ databases">
        <title>Genomic analysis of the entomopathogenic nematode Steinernema hermaphroditum.</title>
        <authorList>
            <person name="Schwarz E.M."/>
            <person name="Heppert J.K."/>
            <person name="Baniya A."/>
            <person name="Schwartz H.T."/>
            <person name="Tan C.-H."/>
            <person name="Antoshechkin I."/>
            <person name="Sternberg P.W."/>
            <person name="Goodrich-Blair H."/>
            <person name="Dillman A.R."/>
        </authorList>
    </citation>
    <scope>NUCLEOTIDE SEQUENCE</scope>
    <source>
        <strain evidence="7">PS9179</strain>
        <tissue evidence="7">Whole animal</tissue>
    </source>
</reference>
<dbReference type="GO" id="GO:0005524">
    <property type="term" value="F:ATP binding"/>
    <property type="evidence" value="ECO:0007669"/>
    <property type="project" value="InterPro"/>
</dbReference>
<evidence type="ECO:0000313" key="7">
    <source>
        <dbReference type="EMBL" id="KAK0420697.1"/>
    </source>
</evidence>
<dbReference type="HAMAP" id="MF_00580">
    <property type="entry name" value="CH10"/>
    <property type="match status" value="1"/>
</dbReference>
<protein>
    <recommendedName>
        <fullName evidence="2">10 kDa heat shock protein, mitochondrial</fullName>
    </recommendedName>
    <alternativeName>
        <fullName evidence="4">10 kDa chaperonin</fullName>
    </alternativeName>
    <alternativeName>
        <fullName evidence="5">Chaperonin 10</fullName>
    </alternativeName>
</protein>
<dbReference type="GO" id="GO:0005759">
    <property type="term" value="C:mitochondrial matrix"/>
    <property type="evidence" value="ECO:0007669"/>
    <property type="project" value="TreeGrafter"/>
</dbReference>
<evidence type="ECO:0000256" key="2">
    <source>
        <dbReference type="ARBA" id="ARBA00018842"/>
    </source>
</evidence>
<name>A0AA39IAA4_9BILA</name>
<keyword evidence="3 6" id="KW-0143">Chaperone</keyword>
<evidence type="ECO:0000256" key="5">
    <source>
        <dbReference type="ARBA" id="ARBA00031971"/>
    </source>
</evidence>
<dbReference type="EMBL" id="JAUCMV010000002">
    <property type="protein sequence ID" value="KAK0420697.1"/>
    <property type="molecule type" value="Genomic_DNA"/>
</dbReference>
<proteinExistence type="inferred from homology"/>
<evidence type="ECO:0000313" key="8">
    <source>
        <dbReference type="Proteomes" id="UP001175271"/>
    </source>
</evidence>
<comment type="caution">
    <text evidence="7">The sequence shown here is derived from an EMBL/GenBank/DDBJ whole genome shotgun (WGS) entry which is preliminary data.</text>
</comment>
<comment type="similarity">
    <text evidence="1 6">Belongs to the GroES chaperonin family.</text>
</comment>
<dbReference type="CDD" id="cd00320">
    <property type="entry name" value="cpn10"/>
    <property type="match status" value="1"/>
</dbReference>
<dbReference type="InterPro" id="IPR018369">
    <property type="entry name" value="Chaprnonin_Cpn10_CS"/>
</dbReference>
<dbReference type="GO" id="GO:0046872">
    <property type="term" value="F:metal ion binding"/>
    <property type="evidence" value="ECO:0007669"/>
    <property type="project" value="TreeGrafter"/>
</dbReference>
<evidence type="ECO:0000256" key="6">
    <source>
        <dbReference type="RuleBase" id="RU003479"/>
    </source>
</evidence>
<dbReference type="Gene3D" id="2.30.33.40">
    <property type="entry name" value="GroES chaperonin"/>
    <property type="match status" value="1"/>
</dbReference>
<keyword evidence="8" id="KW-1185">Reference proteome</keyword>
<gene>
    <name evidence="7" type="ORF">QR680_014832</name>
</gene>
<sequence>MLRAATGSVMRTIARGYADVKGFAPLFDRVLVERFAPEVKTKGGIMLPEKSQGKVLEATVVACGPGARAENGTTIPMTVKAGDRVLLPEYGGTKVYISDKEYVLFREGDIMGKFD</sequence>
<dbReference type="GO" id="GO:0051087">
    <property type="term" value="F:protein-folding chaperone binding"/>
    <property type="evidence" value="ECO:0007669"/>
    <property type="project" value="TreeGrafter"/>
</dbReference>